<accession>A0A1Z5J7Y3</accession>
<feature type="domain" description="ACT" evidence="7">
    <location>
        <begin position="336"/>
        <end position="423"/>
    </location>
</feature>
<organism evidence="8 9">
    <name type="scientific">Fistulifera solaris</name>
    <name type="common">Oleaginous diatom</name>
    <dbReference type="NCBI Taxonomy" id="1519565"/>
    <lineage>
        <taxon>Eukaryota</taxon>
        <taxon>Sar</taxon>
        <taxon>Stramenopiles</taxon>
        <taxon>Ochrophyta</taxon>
        <taxon>Bacillariophyta</taxon>
        <taxon>Bacillariophyceae</taxon>
        <taxon>Bacillariophycidae</taxon>
        <taxon>Naviculales</taxon>
        <taxon>Naviculaceae</taxon>
        <taxon>Fistulifera</taxon>
    </lineage>
</organism>
<reference evidence="8 9" key="1">
    <citation type="journal article" date="2015" name="Plant Cell">
        <title>Oil accumulation by the oleaginous diatom Fistulifera solaris as revealed by the genome and transcriptome.</title>
        <authorList>
            <person name="Tanaka T."/>
            <person name="Maeda Y."/>
            <person name="Veluchamy A."/>
            <person name="Tanaka M."/>
            <person name="Abida H."/>
            <person name="Marechal E."/>
            <person name="Bowler C."/>
            <person name="Muto M."/>
            <person name="Sunaga Y."/>
            <person name="Tanaka M."/>
            <person name="Yoshino T."/>
            <person name="Taniguchi T."/>
            <person name="Fukuda Y."/>
            <person name="Nemoto M."/>
            <person name="Matsumoto M."/>
            <person name="Wong P.S."/>
            <person name="Aburatani S."/>
            <person name="Fujibuchi W."/>
        </authorList>
    </citation>
    <scope>NUCLEOTIDE SEQUENCE [LARGE SCALE GENOMIC DNA]</scope>
    <source>
        <strain evidence="8 9">JPCC DA0580</strain>
    </source>
</reference>
<evidence type="ECO:0000256" key="5">
    <source>
        <dbReference type="ARBA" id="ARBA00023136"/>
    </source>
</evidence>
<dbReference type="GO" id="GO:0005737">
    <property type="term" value="C:cytoplasm"/>
    <property type="evidence" value="ECO:0007669"/>
    <property type="project" value="TreeGrafter"/>
</dbReference>
<evidence type="ECO:0000313" key="8">
    <source>
        <dbReference type="EMBL" id="GAX10107.1"/>
    </source>
</evidence>
<evidence type="ECO:0000256" key="6">
    <source>
        <dbReference type="SAM" id="Phobius"/>
    </source>
</evidence>
<keyword evidence="3 6" id="KW-0812">Transmembrane</keyword>
<keyword evidence="5 6" id="KW-0472">Membrane</keyword>
<keyword evidence="4 6" id="KW-1133">Transmembrane helix</keyword>
<proteinExistence type="inferred from homology"/>
<comment type="caution">
    <text evidence="8">The sequence shown here is derived from an EMBL/GenBank/DDBJ whole genome shotgun (WGS) entry which is preliminary data.</text>
</comment>
<comment type="similarity">
    <text evidence="2">Belongs to the peroxisomal membrane protein PXMP2/4 family.</text>
</comment>
<evidence type="ECO:0000313" key="9">
    <source>
        <dbReference type="Proteomes" id="UP000198406"/>
    </source>
</evidence>
<dbReference type="GO" id="GO:0016020">
    <property type="term" value="C:membrane"/>
    <property type="evidence" value="ECO:0007669"/>
    <property type="project" value="UniProtKB-SubCell"/>
</dbReference>
<dbReference type="PANTHER" id="PTHR11266">
    <property type="entry name" value="PEROXISOMAL MEMBRANE PROTEIN 2, PXMP2 MPV17"/>
    <property type="match status" value="1"/>
</dbReference>
<dbReference type="AlphaFoldDB" id="A0A1Z5J7Y3"/>
<evidence type="ECO:0000259" key="7">
    <source>
        <dbReference type="PROSITE" id="PS51671"/>
    </source>
</evidence>
<dbReference type="InterPro" id="IPR002912">
    <property type="entry name" value="ACT_dom"/>
</dbReference>
<dbReference type="EMBL" id="BDSP01000016">
    <property type="protein sequence ID" value="GAX10107.1"/>
    <property type="molecule type" value="Genomic_DNA"/>
</dbReference>
<name>A0A1Z5J7Y3_FISSO</name>
<comment type="subcellular location">
    <subcellularLocation>
        <location evidence="1">Membrane</location>
        <topology evidence="1">Multi-pass membrane protein</topology>
    </subcellularLocation>
</comment>
<dbReference type="InParanoid" id="A0A1Z5J7Y3"/>
<sequence length="431" mass="48016">MASFSTNSASRTLWSRVRSVPAAYPFAFGVVLSGLKTSFSDLLVQKVVEQREKIDWKRNAAFATFGFVYLGGVQYMIYVPLFSRLFPGAATFAAKPIREKLKDSKGLFQLFAQVFLDQCVHHPLMYFPAFYCTRELVMKENPDLARTLATYRANLQEDLSALWKVWVPGTLINFAFMPMYARIPFVAGISLLWTCILSTMRGGDVAHGEDMAGGAVTRATLVMMEEGFGELFTSPVELDRHKHHIMLTASGTDKKGWVALLAREVAESGGNVTHSKMVRLGKEFIVLMHISVEPGAQNALIRKLKKSKELKPLNIQCGSISRRQTGTYEQAVMGVRVRCQGADKPGMLASIAESLAEAGLNVESLTTELQRHNSFSQSGRTDFVVTADCVTSQKMSKEQIQAMVRKLESIKDMLVLDVVDIRVQHRTNVRD</sequence>
<evidence type="ECO:0000256" key="1">
    <source>
        <dbReference type="ARBA" id="ARBA00004141"/>
    </source>
</evidence>
<dbReference type="Pfam" id="PF13740">
    <property type="entry name" value="ACT_6"/>
    <property type="match status" value="1"/>
</dbReference>
<evidence type="ECO:0000256" key="4">
    <source>
        <dbReference type="ARBA" id="ARBA00022989"/>
    </source>
</evidence>
<dbReference type="Proteomes" id="UP000198406">
    <property type="component" value="Unassembled WGS sequence"/>
</dbReference>
<protein>
    <recommendedName>
        <fullName evidence="7">ACT domain-containing protein</fullName>
    </recommendedName>
</protein>
<dbReference type="PANTHER" id="PTHR11266:SF21">
    <property type="entry name" value="ACT DOMAIN-CONTAINING PROTEIN"/>
    <property type="match status" value="1"/>
</dbReference>
<dbReference type="Gene3D" id="3.30.70.260">
    <property type="match status" value="2"/>
</dbReference>
<dbReference type="SUPFAM" id="SSF55021">
    <property type="entry name" value="ACT-like"/>
    <property type="match status" value="2"/>
</dbReference>
<keyword evidence="9" id="KW-1185">Reference proteome</keyword>
<dbReference type="InterPro" id="IPR007248">
    <property type="entry name" value="Mpv17_PMP22"/>
</dbReference>
<dbReference type="OrthoDB" id="5345392at2759"/>
<dbReference type="PROSITE" id="PS51671">
    <property type="entry name" value="ACT"/>
    <property type="match status" value="1"/>
</dbReference>
<feature type="transmembrane region" description="Helical" evidence="6">
    <location>
        <begin position="60"/>
        <end position="78"/>
    </location>
</feature>
<evidence type="ECO:0000256" key="2">
    <source>
        <dbReference type="ARBA" id="ARBA00006824"/>
    </source>
</evidence>
<evidence type="ECO:0000256" key="3">
    <source>
        <dbReference type="ARBA" id="ARBA00022692"/>
    </source>
</evidence>
<dbReference type="InterPro" id="IPR045865">
    <property type="entry name" value="ACT-like_dom_sf"/>
</dbReference>
<feature type="transmembrane region" description="Helical" evidence="6">
    <location>
        <begin position="20"/>
        <end position="39"/>
    </location>
</feature>
<dbReference type="Pfam" id="PF04117">
    <property type="entry name" value="Mpv17_PMP22"/>
    <property type="match status" value="1"/>
</dbReference>
<gene>
    <name evidence="8" type="ORF">FisN_3Lh297</name>
</gene>